<evidence type="ECO:0000256" key="5">
    <source>
        <dbReference type="ARBA" id="ARBA00023198"/>
    </source>
</evidence>
<dbReference type="PROSITE" id="PS50209">
    <property type="entry name" value="CARD"/>
    <property type="match status" value="1"/>
</dbReference>
<dbReference type="OrthoDB" id="8869108at2759"/>
<keyword evidence="2" id="KW-0963">Cytoplasm</keyword>
<dbReference type="PANTHER" id="PTHR46985:SF2">
    <property type="entry name" value="APOPTOSIS-ASSOCIATED SPECK-LIKE PROTEIN CONTAINING A CARD"/>
    <property type="match status" value="1"/>
</dbReference>
<dbReference type="Pfam" id="PF02758">
    <property type="entry name" value="PYRIN"/>
    <property type="match status" value="1"/>
</dbReference>
<dbReference type="SUPFAM" id="SSF47986">
    <property type="entry name" value="DEATH domain"/>
    <property type="match status" value="2"/>
</dbReference>
<dbReference type="PANTHER" id="PTHR46985">
    <property type="entry name" value="NACHT, LRR AND PYD DOMAINS-CONTAINING PROTEIN 1"/>
    <property type="match status" value="1"/>
</dbReference>
<dbReference type="AlphaFoldDB" id="A0A6P6PU21"/>
<feature type="domain" description="CARD" evidence="6">
    <location>
        <begin position="427"/>
        <end position="500"/>
    </location>
</feature>
<keyword evidence="4" id="KW-0391">Immunity</keyword>
<dbReference type="PROSITE" id="PS50824">
    <property type="entry name" value="DAPIN"/>
    <property type="match status" value="1"/>
</dbReference>
<evidence type="ECO:0000256" key="1">
    <source>
        <dbReference type="ARBA" id="ARBA00004514"/>
    </source>
</evidence>
<comment type="subcellular location">
    <subcellularLocation>
        <location evidence="1">Cytoplasm</location>
        <location evidence="1">Cytosol</location>
    </subcellularLocation>
</comment>
<keyword evidence="9" id="KW-1185">Reference proteome</keyword>
<evidence type="ECO:0000259" key="8">
    <source>
        <dbReference type="PROSITE" id="PS51830"/>
    </source>
</evidence>
<dbReference type="RefSeq" id="XP_026124424.1">
    <property type="nucleotide sequence ID" value="XM_026268639.1"/>
</dbReference>
<dbReference type="KEGG" id="caua:113106569"/>
<evidence type="ECO:0000259" key="7">
    <source>
        <dbReference type="PROSITE" id="PS50824"/>
    </source>
</evidence>
<name>A0A6P6PU21_CARAU</name>
<dbReference type="GO" id="GO:0042981">
    <property type="term" value="P:regulation of apoptotic process"/>
    <property type="evidence" value="ECO:0007669"/>
    <property type="project" value="InterPro"/>
</dbReference>
<evidence type="ECO:0000256" key="3">
    <source>
        <dbReference type="ARBA" id="ARBA00022588"/>
    </source>
</evidence>
<protein>
    <submittedName>
        <fullName evidence="10">NACHT, LRR and PYD domains-containing protein 1b allele 3 isoform X1</fullName>
    </submittedName>
</protein>
<dbReference type="SMART" id="SM01289">
    <property type="entry name" value="PYRIN"/>
    <property type="match status" value="1"/>
</dbReference>
<accession>A0A6P6PU21</accession>
<feature type="domain" description="Pyrin" evidence="7">
    <location>
        <begin position="1"/>
        <end position="89"/>
    </location>
</feature>
<dbReference type="InterPro" id="IPR025307">
    <property type="entry name" value="FIIND_dom"/>
</dbReference>
<organism evidence="9 10">
    <name type="scientific">Carassius auratus</name>
    <name type="common">Goldfish</name>
    <dbReference type="NCBI Taxonomy" id="7957"/>
    <lineage>
        <taxon>Eukaryota</taxon>
        <taxon>Metazoa</taxon>
        <taxon>Chordata</taxon>
        <taxon>Craniata</taxon>
        <taxon>Vertebrata</taxon>
        <taxon>Euteleostomi</taxon>
        <taxon>Actinopterygii</taxon>
        <taxon>Neopterygii</taxon>
        <taxon>Teleostei</taxon>
        <taxon>Ostariophysi</taxon>
        <taxon>Cypriniformes</taxon>
        <taxon>Cyprinidae</taxon>
        <taxon>Cyprininae</taxon>
        <taxon>Carassius</taxon>
    </lineage>
</organism>
<dbReference type="GO" id="GO:0006954">
    <property type="term" value="P:inflammatory response"/>
    <property type="evidence" value="ECO:0007669"/>
    <property type="project" value="UniProtKB-KW"/>
</dbReference>
<evidence type="ECO:0000256" key="4">
    <source>
        <dbReference type="ARBA" id="ARBA00022859"/>
    </source>
</evidence>
<keyword evidence="3" id="KW-0399">Innate immunity</keyword>
<dbReference type="InterPro" id="IPR004020">
    <property type="entry name" value="DAPIN"/>
</dbReference>
<dbReference type="GeneID" id="113106569"/>
<reference evidence="10" key="1">
    <citation type="submission" date="2025-08" db="UniProtKB">
        <authorList>
            <consortium name="RefSeq"/>
        </authorList>
    </citation>
    <scope>IDENTIFICATION</scope>
    <source>
        <strain evidence="10">Wakin</strain>
        <tissue evidence="10">Muscle</tissue>
    </source>
</reference>
<dbReference type="GO" id="GO:0005829">
    <property type="term" value="C:cytosol"/>
    <property type="evidence" value="ECO:0007669"/>
    <property type="project" value="UniProtKB-SubCell"/>
</dbReference>
<dbReference type="GO" id="GO:0045087">
    <property type="term" value="P:innate immune response"/>
    <property type="evidence" value="ECO:0007669"/>
    <property type="project" value="UniProtKB-KW"/>
</dbReference>
<dbReference type="Proteomes" id="UP000515129">
    <property type="component" value="Chromosome 7"/>
</dbReference>
<gene>
    <name evidence="10" type="primary">LOC113106569</name>
</gene>
<dbReference type="Pfam" id="PF13553">
    <property type="entry name" value="FIIND"/>
    <property type="match status" value="1"/>
</dbReference>
<dbReference type="InterPro" id="IPR001315">
    <property type="entry name" value="CARD"/>
</dbReference>
<proteinExistence type="predicted"/>
<evidence type="ECO:0000259" key="6">
    <source>
        <dbReference type="PROSITE" id="PS50209"/>
    </source>
</evidence>
<evidence type="ECO:0000256" key="2">
    <source>
        <dbReference type="ARBA" id="ARBA00022490"/>
    </source>
</evidence>
<dbReference type="PROSITE" id="PS51830">
    <property type="entry name" value="FIIND"/>
    <property type="match status" value="1"/>
</dbReference>
<evidence type="ECO:0000313" key="10">
    <source>
        <dbReference type="RefSeq" id="XP_026124424.1"/>
    </source>
</evidence>
<feature type="domain" description="FIIND" evidence="8">
    <location>
        <begin position="138"/>
        <end position="417"/>
    </location>
</feature>
<sequence length="513" mass="59217">MEVRTIILDILEDLTHHEFMEFRWHLTDGRKGKTKFPRSILDHGHDLHETVERMISYLNPDGAGKITVDILKMMSRDDLAWQLQMNLDHYMRSDPNYKLYKSKHTSESDTAQSQERCKPAVLRQCKTCADARECDEQDSDEWELIEPSVISEDAQTKYRLELTAGLYECSTTGLRIECSREVQLKYHICDWECVADFPGMEHFTPCGPLMDIAVISGKLKAVYLPHFLCLGGSPINDEVRVVHVEESGISFEKCTLTRFHAKLLNHYFSPKGVLLRIGFPVNYHCETLIYETQKSYLTLHVYLIPSEKKLIEAAENNEIKSKSKLISKPGPVSSLKTKTWYSLMTLDENKQSACNSEVQPKQLELKYKHINPDFYEVFVADPNDFHLQLMPQHHSEGVWEAKIRQGDYSQRVSSAEAEAEQKQEGCINYNGAEFVEKHRTELISRVSLVEPIADDMRDLIKEEKYTIVLNSGTRQSQMRALLDFLTTPKLKEKLYQSLLEHEHALVNDLENPE</sequence>
<dbReference type="Pfam" id="PF23679">
    <property type="entry name" value="UPA-FIIND"/>
    <property type="match status" value="1"/>
</dbReference>
<dbReference type="Pfam" id="PF00619">
    <property type="entry name" value="CARD"/>
    <property type="match status" value="1"/>
</dbReference>
<keyword evidence="5" id="KW-0395">Inflammatory response</keyword>
<dbReference type="InterPro" id="IPR051249">
    <property type="entry name" value="NLRP_Inflammasome"/>
</dbReference>
<evidence type="ECO:0000313" key="9">
    <source>
        <dbReference type="Proteomes" id="UP000515129"/>
    </source>
</evidence>
<dbReference type="Gene3D" id="1.10.533.10">
    <property type="entry name" value="Death Domain, Fas"/>
    <property type="match status" value="2"/>
</dbReference>
<dbReference type="InterPro" id="IPR011029">
    <property type="entry name" value="DEATH-like_dom_sf"/>
</dbReference>